<dbReference type="GO" id="GO:0005737">
    <property type="term" value="C:cytoplasm"/>
    <property type="evidence" value="ECO:0007669"/>
    <property type="project" value="TreeGrafter"/>
</dbReference>
<evidence type="ECO:0000256" key="3">
    <source>
        <dbReference type="SAM" id="MobiDB-lite"/>
    </source>
</evidence>
<comment type="caution">
    <text evidence="4">The sequence shown here is derived from an EMBL/GenBank/DDBJ whole genome shotgun (WGS) entry which is preliminary data.</text>
</comment>
<feature type="compositionally biased region" description="Acidic residues" evidence="3">
    <location>
        <begin position="962"/>
        <end position="975"/>
    </location>
</feature>
<dbReference type="Gene3D" id="3.80.10.10">
    <property type="entry name" value="Ribonuclease Inhibitor"/>
    <property type="match status" value="2"/>
</dbReference>
<dbReference type="Proteomes" id="UP001230188">
    <property type="component" value="Unassembled WGS sequence"/>
</dbReference>
<dbReference type="SMART" id="SM00369">
    <property type="entry name" value="LRR_TYP"/>
    <property type="match status" value="5"/>
</dbReference>
<evidence type="ECO:0008006" key="6">
    <source>
        <dbReference type="Google" id="ProtNLM"/>
    </source>
</evidence>
<proteinExistence type="predicted"/>
<evidence type="ECO:0000256" key="2">
    <source>
        <dbReference type="ARBA" id="ARBA00022737"/>
    </source>
</evidence>
<evidence type="ECO:0000256" key="1">
    <source>
        <dbReference type="ARBA" id="ARBA00022614"/>
    </source>
</evidence>
<dbReference type="InterPro" id="IPR032675">
    <property type="entry name" value="LRR_dom_sf"/>
</dbReference>
<evidence type="ECO:0000313" key="5">
    <source>
        <dbReference type="Proteomes" id="UP001230188"/>
    </source>
</evidence>
<feature type="compositionally biased region" description="Basic and acidic residues" evidence="3">
    <location>
        <begin position="989"/>
        <end position="1003"/>
    </location>
</feature>
<organism evidence="4 5">
    <name type="scientific">Chrysophaeum taylorii</name>
    <dbReference type="NCBI Taxonomy" id="2483200"/>
    <lineage>
        <taxon>Eukaryota</taxon>
        <taxon>Sar</taxon>
        <taxon>Stramenopiles</taxon>
        <taxon>Ochrophyta</taxon>
        <taxon>Pelagophyceae</taxon>
        <taxon>Pelagomonadales</taxon>
        <taxon>Pelagomonadaceae</taxon>
        <taxon>Chrysophaeum</taxon>
    </lineage>
</organism>
<keyword evidence="5" id="KW-1185">Reference proteome</keyword>
<evidence type="ECO:0000313" key="4">
    <source>
        <dbReference type="EMBL" id="KAJ8609631.1"/>
    </source>
</evidence>
<name>A0AAD7UL25_9STRA</name>
<feature type="compositionally biased region" description="Acidic residues" evidence="3">
    <location>
        <begin position="915"/>
        <end position="937"/>
    </location>
</feature>
<dbReference type="SUPFAM" id="SSF52058">
    <property type="entry name" value="L domain-like"/>
    <property type="match status" value="1"/>
</dbReference>
<feature type="region of interest" description="Disordered" evidence="3">
    <location>
        <begin position="911"/>
        <end position="1049"/>
    </location>
</feature>
<sequence length="1049" mass="119727">MMTTKKQLSVGHACALGALQRRWRERRRQYLLIEYHEFTKYLDPASGQFYYVHRGEGYSTWARPGGGGGGDLPLLQPADAEQERAKKRRAQQSAASHDVVDAKYERRRLVDGARSRRADETVSARAEAARLEEAEYEQAWAEAFRFAAKSGELNLSNKAFFFGRRGIHPYVYSFPERFRGRELIALRLAARGLEELPGRLGKTVTSLTTLALPSNDLTKLPESICSLARLTSLNVLRNRLVELPPKIGDLGKLVDLQIATNRLQTLPPSFGNLTRLDRLVLDCNRLRRLPETLARLACKVVSINSNQLVSLPRCVFQIEVLEFLSANDNKLRQIPNCIGDSRSITRLSLCANEITEIPESVALMTRLRELRLDHNKPLAVLPWNFFLLTSLESLHMEGNTGMMYPTQDKLVQGAAAVREWFRRRQKRALFVREHRIVTAFQDIMEQIVEAKPRVCSPAFFEPDVSKDGASWYAVVADNFWERALPALRETWDENRARAGRATCLPYAREEVEKVLRTYRDAEGCVQIENARTYFRRCACVDARGNRRVCVPPAPGWMCEREATLVKMRVVLQREKIERERRRRERLAVDQAIEEARLAAREFAQSEEGIATFRVQARERARTEMAARRRRRWESDRAAKTTNAARQIRAKFEQRRAALRAQRRQNEEAAYGRLRDDLEPREEALDGYARDKVRAEIDRVIQTIANPPEDALLEALDRELEAALEKSRVATESSSSFFAAGGVNLFHKSSDARELEELTEELEVDLVNRYAAKQVKQAEKLVREEHAKMRKIAASWAGLAARDVFLAWKRHARREKRRREKDRWTSRADELQAAADCAAALELARWNLAKYEKVEDVWTDQIYWTRVDTGVVVWDEPQLDDLLPSTLRIPEGMRTDQAQVDQVLADQAKAVVNPVSDEDLDTPPESESESESEEEEEEGGHGLLVAVDEGEDEETSSMMEPSVEAEEAPALEEWDPAEAYLPGVSETEVEERRRREVEVAQERARARRRRVLEKQRAAAQQGAPPPSALEEEKPKEEEEKDEASAVGPTC</sequence>
<dbReference type="SMART" id="SM00364">
    <property type="entry name" value="LRR_BAC"/>
    <property type="match status" value="4"/>
</dbReference>
<keyword evidence="2" id="KW-0677">Repeat</keyword>
<dbReference type="PANTHER" id="PTHR48051:SF1">
    <property type="entry name" value="RAS SUPPRESSOR PROTEIN 1"/>
    <property type="match status" value="1"/>
</dbReference>
<dbReference type="InterPro" id="IPR003591">
    <property type="entry name" value="Leu-rich_rpt_typical-subtyp"/>
</dbReference>
<keyword evidence="1" id="KW-0433">Leucine-rich repeat</keyword>
<protein>
    <recommendedName>
        <fullName evidence="6">WW domain-containing protein</fullName>
    </recommendedName>
</protein>
<dbReference type="EMBL" id="JAQMWT010000136">
    <property type="protein sequence ID" value="KAJ8609631.1"/>
    <property type="molecule type" value="Genomic_DNA"/>
</dbReference>
<dbReference type="InterPro" id="IPR050216">
    <property type="entry name" value="LRR_domain-containing"/>
</dbReference>
<accession>A0AAD7UL25</accession>
<dbReference type="PANTHER" id="PTHR48051">
    <property type="match status" value="1"/>
</dbReference>
<reference evidence="4" key="1">
    <citation type="submission" date="2023-01" db="EMBL/GenBank/DDBJ databases">
        <title>Metagenome sequencing of chrysophaentin producing Chrysophaeum taylorii.</title>
        <authorList>
            <person name="Davison J."/>
            <person name="Bewley C."/>
        </authorList>
    </citation>
    <scope>NUCLEOTIDE SEQUENCE</scope>
    <source>
        <strain evidence="4">NIES-1699</strain>
    </source>
</reference>
<gene>
    <name evidence="4" type="ORF">CTAYLR_006267</name>
</gene>
<dbReference type="AlphaFoldDB" id="A0AAD7UL25"/>